<comment type="caution">
    <text evidence="3">The sequence shown here is derived from an EMBL/GenBank/DDBJ whole genome shotgun (WGS) entry which is preliminary data.</text>
</comment>
<dbReference type="Proteomes" id="UP000657592">
    <property type="component" value="Unassembled WGS sequence"/>
</dbReference>
<evidence type="ECO:0000256" key="1">
    <source>
        <dbReference type="SAM" id="SignalP"/>
    </source>
</evidence>
<name>A0A917IHB2_9MICO</name>
<gene>
    <name evidence="3" type="ORF">GCM10010921_30740</name>
</gene>
<reference evidence="3" key="2">
    <citation type="submission" date="2020-09" db="EMBL/GenBank/DDBJ databases">
        <authorList>
            <person name="Sun Q."/>
            <person name="Zhou Y."/>
        </authorList>
    </citation>
    <scope>NUCLEOTIDE SEQUENCE</scope>
    <source>
        <strain evidence="3">CGMCC 1.15794</strain>
    </source>
</reference>
<reference evidence="3" key="1">
    <citation type="journal article" date="2014" name="Int. J. Syst. Evol. Microbiol.">
        <title>Complete genome sequence of Corynebacterium casei LMG S-19264T (=DSM 44701T), isolated from a smear-ripened cheese.</title>
        <authorList>
            <consortium name="US DOE Joint Genome Institute (JGI-PGF)"/>
            <person name="Walter F."/>
            <person name="Albersmeier A."/>
            <person name="Kalinowski J."/>
            <person name="Ruckert C."/>
        </authorList>
    </citation>
    <scope>NUCLEOTIDE SEQUENCE</scope>
    <source>
        <strain evidence="3">CGMCC 1.15794</strain>
    </source>
</reference>
<keyword evidence="1" id="KW-0732">Signal</keyword>
<proteinExistence type="predicted"/>
<dbReference type="InterPro" id="IPR007331">
    <property type="entry name" value="Htaa"/>
</dbReference>
<feature type="chain" id="PRO_5037688479" description="Htaa domain-containing protein" evidence="1">
    <location>
        <begin position="38"/>
        <end position="558"/>
    </location>
</feature>
<feature type="signal peptide" evidence="1">
    <location>
        <begin position="1"/>
        <end position="37"/>
    </location>
</feature>
<dbReference type="Pfam" id="PF04213">
    <property type="entry name" value="HtaA"/>
    <property type="match status" value="1"/>
</dbReference>
<protein>
    <recommendedName>
        <fullName evidence="2">Htaa domain-containing protein</fullName>
    </recommendedName>
</protein>
<dbReference type="EMBL" id="BMJY01000026">
    <property type="protein sequence ID" value="GGH51380.1"/>
    <property type="molecule type" value="Genomic_DNA"/>
</dbReference>
<feature type="domain" description="Htaa" evidence="2">
    <location>
        <begin position="45"/>
        <end position="232"/>
    </location>
</feature>
<keyword evidence="4" id="KW-1185">Reference proteome</keyword>
<dbReference type="AlphaFoldDB" id="A0A917IHB2"/>
<accession>A0A917IHB2</accession>
<dbReference type="RefSeq" id="WP_188757278.1">
    <property type="nucleotide sequence ID" value="NZ_BMJY01000026.1"/>
</dbReference>
<evidence type="ECO:0000313" key="3">
    <source>
        <dbReference type="EMBL" id="GGH51380.1"/>
    </source>
</evidence>
<sequence length="558" mass="56059">MDNPSRPRTLRRALATVLTGALFAGAAVLGAAAPATAAEQEVEGGELLWGFRQNFRQYVGNQTAALPPIGAVPHGQRITLIEPAQFDPNGRPAIANAPSNPNETLPYILPVSAGSVTDPDNLTVQTAGGAVYHFPSHYFTATVKDVAVKISDGVAQLVGDLAIEIEPNDAGYPEGIHGGDDIVIGEVASVDVDLDGDRLTVSGSGVTLTAAGAAALQDFLQEGSALDDFTLSTTVADPGPGTPASVAVSKTSGLNPEGDTVTVTGSGFTDSVLGTRPPVAGIPAGFYVAFGKYADPWQPSEGAPSGNRLNGPNGTAVKWVVPQESYESISTNFPSVANQLVLLNPDGSFELELSVAEALGGFTAETGGTYGVYTYAAGGVVHAPFETATPLAFGDATDINVTVPGGTGEPEEPETGSFGWAFASQAPASLGTAAVQGANFVATGALTEIVVTDTRAGGSGGYSWSISGQVGDFASGSNSFGGGHLGWTPKLVEGGASVTKGADVTSTTLGGTGLGASSVLAQSNAAASARLGADLQLVIPGTTPAGDYTAKLTITALH</sequence>
<organism evidence="3 4">
    <name type="scientific">Microbacterium album</name>
    <dbReference type="NCBI Taxonomy" id="2053191"/>
    <lineage>
        <taxon>Bacteria</taxon>
        <taxon>Bacillati</taxon>
        <taxon>Actinomycetota</taxon>
        <taxon>Actinomycetes</taxon>
        <taxon>Micrococcales</taxon>
        <taxon>Microbacteriaceae</taxon>
        <taxon>Microbacterium</taxon>
    </lineage>
</organism>
<dbReference type="Gene3D" id="2.60.40.230">
    <property type="entry name" value="Neocarzinostatin-like"/>
    <property type="match status" value="1"/>
</dbReference>
<evidence type="ECO:0000259" key="2">
    <source>
        <dbReference type="Pfam" id="PF04213"/>
    </source>
</evidence>
<evidence type="ECO:0000313" key="4">
    <source>
        <dbReference type="Proteomes" id="UP000657592"/>
    </source>
</evidence>